<evidence type="ECO:0000259" key="10">
    <source>
        <dbReference type="PROSITE" id="PS50089"/>
    </source>
</evidence>
<proteinExistence type="predicted"/>
<evidence type="ECO:0000256" key="4">
    <source>
        <dbReference type="ARBA" id="ARBA00022771"/>
    </source>
</evidence>
<dbReference type="Gene3D" id="1.20.120.1750">
    <property type="match status" value="1"/>
</dbReference>
<evidence type="ECO:0000256" key="3">
    <source>
        <dbReference type="ARBA" id="ARBA00022737"/>
    </source>
</evidence>
<evidence type="ECO:0000256" key="9">
    <source>
        <dbReference type="SAM" id="Phobius"/>
    </source>
</evidence>
<dbReference type="InterPro" id="IPR017907">
    <property type="entry name" value="Znf_RING_CS"/>
</dbReference>
<dbReference type="GO" id="GO:0008270">
    <property type="term" value="F:zinc ion binding"/>
    <property type="evidence" value="ECO:0007669"/>
    <property type="project" value="UniProtKB-KW"/>
</dbReference>
<dbReference type="EMBL" id="JABMIG020000402">
    <property type="protein sequence ID" value="KAL3779172.1"/>
    <property type="molecule type" value="Genomic_DNA"/>
</dbReference>
<feature type="transmembrane region" description="Helical" evidence="9">
    <location>
        <begin position="509"/>
        <end position="540"/>
    </location>
</feature>
<evidence type="ECO:0000259" key="11">
    <source>
        <dbReference type="PROSITE" id="PS51873"/>
    </source>
</evidence>
<evidence type="ECO:0000256" key="6">
    <source>
        <dbReference type="ARBA" id="ARBA00022833"/>
    </source>
</evidence>
<protein>
    <recommendedName>
        <fullName evidence="14">RING-type domain-containing protein</fullName>
    </recommendedName>
</protein>
<dbReference type="PROSITE" id="PS50089">
    <property type="entry name" value="ZF_RING_2"/>
    <property type="match status" value="1"/>
</dbReference>
<evidence type="ECO:0000256" key="7">
    <source>
        <dbReference type="PROSITE-ProRule" id="PRU00175"/>
    </source>
</evidence>
<dbReference type="PANTHER" id="PTHR11685">
    <property type="entry name" value="RBR FAMILY RING FINGER AND IBR DOMAIN-CONTAINING"/>
    <property type="match status" value="1"/>
</dbReference>
<dbReference type="SUPFAM" id="SSF57850">
    <property type="entry name" value="RING/U-box"/>
    <property type="match status" value="2"/>
</dbReference>
<name>A0ABD3NTR1_9STRA</name>
<evidence type="ECO:0000256" key="8">
    <source>
        <dbReference type="SAM" id="MobiDB-lite"/>
    </source>
</evidence>
<keyword evidence="13" id="KW-1185">Reference proteome</keyword>
<dbReference type="InterPro" id="IPR044066">
    <property type="entry name" value="TRIAD_supradom"/>
</dbReference>
<reference evidence="12 13" key="1">
    <citation type="journal article" date="2020" name="G3 (Bethesda)">
        <title>Improved Reference Genome for Cyclotella cryptica CCMP332, a Model for Cell Wall Morphogenesis, Salinity Adaptation, and Lipid Production in Diatoms (Bacillariophyta).</title>
        <authorList>
            <person name="Roberts W.R."/>
            <person name="Downey K.M."/>
            <person name="Ruck E.C."/>
            <person name="Traller J.C."/>
            <person name="Alverson A.J."/>
        </authorList>
    </citation>
    <scope>NUCLEOTIDE SEQUENCE [LARGE SCALE GENOMIC DNA]</scope>
    <source>
        <strain evidence="12 13">CCMP332</strain>
    </source>
</reference>
<evidence type="ECO:0000256" key="5">
    <source>
        <dbReference type="ARBA" id="ARBA00022786"/>
    </source>
</evidence>
<dbReference type="InterPro" id="IPR001841">
    <property type="entry name" value="Znf_RING"/>
</dbReference>
<dbReference type="AlphaFoldDB" id="A0ABD3NTR1"/>
<keyword evidence="6" id="KW-0862">Zinc</keyword>
<keyword evidence="9" id="KW-0812">Transmembrane</keyword>
<dbReference type="InterPro" id="IPR031127">
    <property type="entry name" value="E3_UB_ligase_RBR"/>
</dbReference>
<evidence type="ECO:0000256" key="1">
    <source>
        <dbReference type="ARBA" id="ARBA00022679"/>
    </source>
</evidence>
<dbReference type="PROSITE" id="PS51873">
    <property type="entry name" value="TRIAD"/>
    <property type="match status" value="1"/>
</dbReference>
<dbReference type="Gene3D" id="3.30.40.10">
    <property type="entry name" value="Zinc/RING finger domain, C3HC4 (zinc finger)"/>
    <property type="match status" value="1"/>
</dbReference>
<dbReference type="Pfam" id="PF22191">
    <property type="entry name" value="IBR_1"/>
    <property type="match status" value="1"/>
</dbReference>
<evidence type="ECO:0008006" key="14">
    <source>
        <dbReference type="Google" id="ProtNLM"/>
    </source>
</evidence>
<gene>
    <name evidence="12" type="ORF">HJC23_002023</name>
</gene>
<evidence type="ECO:0000256" key="2">
    <source>
        <dbReference type="ARBA" id="ARBA00022723"/>
    </source>
</evidence>
<feature type="transmembrane region" description="Helical" evidence="9">
    <location>
        <begin position="260"/>
        <end position="282"/>
    </location>
</feature>
<keyword evidence="9" id="KW-0472">Membrane</keyword>
<keyword evidence="3" id="KW-0677">Repeat</keyword>
<keyword evidence="1" id="KW-0808">Transferase</keyword>
<feature type="transmembrane region" description="Helical" evidence="9">
    <location>
        <begin position="302"/>
        <end position="327"/>
    </location>
</feature>
<dbReference type="GO" id="GO:0016740">
    <property type="term" value="F:transferase activity"/>
    <property type="evidence" value="ECO:0007669"/>
    <property type="project" value="UniProtKB-KW"/>
</dbReference>
<dbReference type="InterPro" id="IPR013083">
    <property type="entry name" value="Znf_RING/FYVE/PHD"/>
</dbReference>
<organism evidence="12 13">
    <name type="scientific">Cyclotella cryptica</name>
    <dbReference type="NCBI Taxonomy" id="29204"/>
    <lineage>
        <taxon>Eukaryota</taxon>
        <taxon>Sar</taxon>
        <taxon>Stramenopiles</taxon>
        <taxon>Ochrophyta</taxon>
        <taxon>Bacillariophyta</taxon>
        <taxon>Coscinodiscophyceae</taxon>
        <taxon>Thalassiosirophycidae</taxon>
        <taxon>Stephanodiscales</taxon>
        <taxon>Stephanodiscaceae</taxon>
        <taxon>Cyclotella</taxon>
    </lineage>
</organism>
<dbReference type="Proteomes" id="UP001516023">
    <property type="component" value="Unassembled WGS sequence"/>
</dbReference>
<keyword evidence="2" id="KW-0479">Metal-binding</keyword>
<evidence type="ECO:0000313" key="12">
    <source>
        <dbReference type="EMBL" id="KAL3779172.1"/>
    </source>
</evidence>
<sequence>MSDDEANVRRDASTVRQEYHALLSAAASTAGSENWKTCAGRLDGPDGFIPSDLYNCMKRSFRRRVKGFTKRTRCPVCMEDPLKYDDSAKNGWYITKSCNHSVCKECLQSYASSQISDPNHSGPLKCPCCPRLLRVEDVKVALSNPLLDDESPGKNMHNSVNKKNRLDESSLFPDPDHDNSARAKQNALQVLKKWDDKVRDEFLRSMPEFRPCPHCSKLTNSSNEQCPLSEGTSPFNGGGFVTHECLSPVNEERESFAERVITFAGAASVKVVLLAYTLYYMFCSQKYSAESQSREPTSRLEVSMQIVTAILPAVLVPVLPHVIRLLLAKIAKGAIIRPIIVTCPCCNKEFNLEASSELNLVETLSTTASEYASRHWKNMHTRPCPGCSSPILKDGGCNHVRCGKCGVNFCWACMRCKSLCKAYQCKNGAPYGNAFGDGSFAAVAAGLVEGQREGRTLMEHIEAIELEATSNLQRYQSFITSNGAVTVGVFAVANFFVSPSRLLGIVASTINMLMVCVVAAIIVLLGIIGTFLLHVTCFGLPQALRDSRRQAFEGRRIASLAADRPHTLCGTGGILRQTEMCRPRSARLTNFDLITEEEMVVEAITRSLVEQ</sequence>
<comment type="caution">
    <text evidence="12">The sequence shown here is derived from an EMBL/GenBank/DDBJ whole genome shotgun (WGS) entry which is preliminary data.</text>
</comment>
<keyword evidence="9" id="KW-1133">Transmembrane helix</keyword>
<dbReference type="PROSITE" id="PS00518">
    <property type="entry name" value="ZF_RING_1"/>
    <property type="match status" value="1"/>
</dbReference>
<accession>A0ABD3NTR1</accession>
<feature type="transmembrane region" description="Helical" evidence="9">
    <location>
        <begin position="478"/>
        <end position="497"/>
    </location>
</feature>
<feature type="domain" description="RING-type" evidence="11">
    <location>
        <begin position="70"/>
        <end position="429"/>
    </location>
</feature>
<feature type="region of interest" description="Disordered" evidence="8">
    <location>
        <begin position="146"/>
        <end position="183"/>
    </location>
</feature>
<feature type="compositionally biased region" description="Basic and acidic residues" evidence="8">
    <location>
        <begin position="164"/>
        <end position="181"/>
    </location>
</feature>
<evidence type="ECO:0000313" key="13">
    <source>
        <dbReference type="Proteomes" id="UP001516023"/>
    </source>
</evidence>
<keyword evidence="4 7" id="KW-0863">Zinc-finger</keyword>
<dbReference type="SMART" id="SM00184">
    <property type="entry name" value="RING"/>
    <property type="match status" value="1"/>
</dbReference>
<keyword evidence="5" id="KW-0833">Ubl conjugation pathway</keyword>
<feature type="domain" description="RING-type" evidence="10">
    <location>
        <begin position="74"/>
        <end position="129"/>
    </location>
</feature>